<dbReference type="EMBL" id="VUYU01000021">
    <property type="protein sequence ID" value="NHZ36784.1"/>
    <property type="molecule type" value="Genomic_DNA"/>
</dbReference>
<keyword evidence="5" id="KW-0411">Iron-sulfur</keyword>
<keyword evidence="3" id="KW-0479">Metal-binding</keyword>
<dbReference type="SMART" id="SM00729">
    <property type="entry name" value="Elp3"/>
    <property type="match status" value="1"/>
</dbReference>
<evidence type="ECO:0000256" key="4">
    <source>
        <dbReference type="ARBA" id="ARBA00023004"/>
    </source>
</evidence>
<dbReference type="InterPro" id="IPR051198">
    <property type="entry name" value="BchE-like"/>
</dbReference>
<evidence type="ECO:0000256" key="3">
    <source>
        <dbReference type="ARBA" id="ARBA00022723"/>
    </source>
</evidence>
<accession>A0ABX0LZJ2</accession>
<dbReference type="CDD" id="cd01335">
    <property type="entry name" value="Radical_SAM"/>
    <property type="match status" value="1"/>
</dbReference>
<dbReference type="InterPro" id="IPR006638">
    <property type="entry name" value="Elp3/MiaA/NifB-like_rSAM"/>
</dbReference>
<keyword evidence="8" id="KW-1185">Reference proteome</keyword>
<dbReference type="InterPro" id="IPR023984">
    <property type="entry name" value="rSAM_ocin_1"/>
</dbReference>
<evidence type="ECO:0000313" key="7">
    <source>
        <dbReference type="EMBL" id="NHZ36784.1"/>
    </source>
</evidence>
<dbReference type="SFLD" id="SFLDG01082">
    <property type="entry name" value="B12-binding_domain_containing"/>
    <property type="match status" value="1"/>
</dbReference>
<name>A0ABX0LZJ2_9BURK</name>
<dbReference type="InterPro" id="IPR007197">
    <property type="entry name" value="rSAM"/>
</dbReference>
<organism evidence="7 8">
    <name type="scientific">Massilia rubra</name>
    <dbReference type="NCBI Taxonomy" id="2607910"/>
    <lineage>
        <taxon>Bacteria</taxon>
        <taxon>Pseudomonadati</taxon>
        <taxon>Pseudomonadota</taxon>
        <taxon>Betaproteobacteria</taxon>
        <taxon>Burkholderiales</taxon>
        <taxon>Oxalobacteraceae</taxon>
        <taxon>Telluria group</taxon>
        <taxon>Massilia</taxon>
    </lineage>
</organism>
<dbReference type="InterPro" id="IPR013785">
    <property type="entry name" value="Aldolase_TIM"/>
</dbReference>
<comment type="caution">
    <text evidence="7">The sequence shown here is derived from an EMBL/GenBank/DDBJ whole genome shotgun (WGS) entry which is preliminary data.</text>
</comment>
<dbReference type="PANTHER" id="PTHR43409">
    <property type="entry name" value="ANAEROBIC MAGNESIUM-PROTOPORPHYRIN IX MONOMETHYL ESTER CYCLASE-RELATED"/>
    <property type="match status" value="1"/>
</dbReference>
<evidence type="ECO:0000256" key="2">
    <source>
        <dbReference type="ARBA" id="ARBA00022691"/>
    </source>
</evidence>
<dbReference type="InterPro" id="IPR058240">
    <property type="entry name" value="rSAM_sf"/>
</dbReference>
<protein>
    <submittedName>
        <fullName evidence="7">RiPP maturation radical SAM protein 1</fullName>
    </submittedName>
</protein>
<dbReference type="PANTHER" id="PTHR43409:SF7">
    <property type="entry name" value="BLL1977 PROTEIN"/>
    <property type="match status" value="1"/>
</dbReference>
<gene>
    <name evidence="7" type="ORF">F0185_24775</name>
</gene>
<dbReference type="SFLD" id="SFLDS00029">
    <property type="entry name" value="Radical_SAM"/>
    <property type="match status" value="1"/>
</dbReference>
<evidence type="ECO:0000313" key="8">
    <source>
        <dbReference type="Proteomes" id="UP000785613"/>
    </source>
</evidence>
<dbReference type="SFLD" id="SFLDF00324">
    <property type="entry name" value="bacteriocin_maturation"/>
    <property type="match status" value="1"/>
</dbReference>
<dbReference type="Gene3D" id="3.40.50.280">
    <property type="entry name" value="Cobalamin-binding domain"/>
    <property type="match status" value="1"/>
</dbReference>
<evidence type="ECO:0000256" key="1">
    <source>
        <dbReference type="ARBA" id="ARBA00001966"/>
    </source>
</evidence>
<evidence type="ECO:0000259" key="6">
    <source>
        <dbReference type="SMART" id="SM00729"/>
    </source>
</evidence>
<dbReference type="SUPFAM" id="SSF102114">
    <property type="entry name" value="Radical SAM enzymes"/>
    <property type="match status" value="1"/>
</dbReference>
<dbReference type="Pfam" id="PF04055">
    <property type="entry name" value="Radical_SAM"/>
    <property type="match status" value="1"/>
</dbReference>
<dbReference type="Proteomes" id="UP000785613">
    <property type="component" value="Unassembled WGS sequence"/>
</dbReference>
<keyword evidence="4" id="KW-0408">Iron</keyword>
<proteinExistence type="predicted"/>
<comment type="cofactor">
    <cofactor evidence="1">
        <name>[4Fe-4S] cluster</name>
        <dbReference type="ChEBI" id="CHEBI:49883"/>
    </cofactor>
</comment>
<reference evidence="7 8" key="1">
    <citation type="submission" date="2019-09" db="EMBL/GenBank/DDBJ databases">
        <title>Taxonomy of Antarctic Massilia spp.: description of Massilia rubra sp. nov., Massilia aquatica sp. nov., Massilia mucilaginosa sp. nov., Massilia frigida sp. nov. isolated from streams, lakes and regoliths.</title>
        <authorList>
            <person name="Holochova P."/>
            <person name="Sedlacek I."/>
            <person name="Kralova S."/>
            <person name="Maslanova I."/>
            <person name="Busse H.-J."/>
            <person name="Stankova E."/>
            <person name="Vrbovska V."/>
            <person name="Kovarovic V."/>
            <person name="Bartak M."/>
            <person name="Svec P."/>
            <person name="Pantucek R."/>
        </authorList>
    </citation>
    <scope>NUCLEOTIDE SEQUENCE [LARGE SCALE GENOMIC DNA]</scope>
    <source>
        <strain evidence="7 8">CCM 8692</strain>
    </source>
</reference>
<feature type="domain" description="Elp3/MiaA/NifB-like radical SAM core" evidence="6">
    <location>
        <begin position="296"/>
        <end position="511"/>
    </location>
</feature>
<evidence type="ECO:0000256" key="5">
    <source>
        <dbReference type="ARBA" id="ARBA00023014"/>
    </source>
</evidence>
<dbReference type="NCBIfam" id="TIGR03975">
    <property type="entry name" value="rSAM_ocin_1"/>
    <property type="match status" value="1"/>
</dbReference>
<keyword evidence="2" id="KW-0949">S-adenosyl-L-methionine</keyword>
<dbReference type="Gene3D" id="3.20.20.70">
    <property type="entry name" value="Aldolase class I"/>
    <property type="match status" value="1"/>
</dbReference>
<sequence>MMFPIALICMPFGAVHTPSLGLTQLKAVLDRDFSTEVQTRIHYLNHDFAEFFGLNLYRYLSDDSRTTVTGLTDWMFRDLAFPDSPDTSEHYIARYMPALACRCADGLRNKLDGCASTPNSNPAVATTVPCCLGPSLLMQLIELRSRLGDFMDELIDRYELSTARLVGFTSMFDQTTASIAMARRLKLRSPGVTTVMGGASCEPGVGRVLAKRVDAIDYTFAGPALRAFPDFVERLISNAGEPPWRIAGVHSREGMQANFPENHDRLGNEADINDRIALDYDDFLASAGRFGAAIEPELFFETSRGCWWGERAHCTFCGINGATMQFRSMSPDNAIAQFKELFEKYPQVRQFVAVDNILEPSYYEHVFPFVQTPQGASIFYETRVIDDPAQMAQLAKAGVTKIQPGLESLSTSVLKLMRKGSTAFQNINFLKRIAGHGIEVHWNLLTGFPKEDESVYAEYIRIVPALVHLPAPVATFPVRIDRHSPYQKDPGAYGLKLRPLDFYTMLYPFTEEEMEEFAYFWADQEFTNGYLFNVARWQRKIEGVVDLWRRRWFVRDGLLRPELRPSDNGRAIYDSRDGTAVEHELSALGQNMLKLLARPMSVAELHAALLTDEEEIRREIALLDERRLIFGERGRILSLVCDATDARWLPSQRENLQVQEKPMFVLPLAVERPGVHRQISNVDL</sequence>